<feature type="domain" description="RCC1-like" evidence="3">
    <location>
        <begin position="3"/>
        <end position="362"/>
    </location>
</feature>
<feature type="repeat" description="RCC1" evidence="2">
    <location>
        <begin position="155"/>
        <end position="205"/>
    </location>
</feature>
<dbReference type="InterPro" id="IPR058923">
    <property type="entry name" value="RCC1-like_dom"/>
</dbReference>
<evidence type="ECO:0000256" key="1">
    <source>
        <dbReference type="ARBA" id="ARBA00022737"/>
    </source>
</evidence>
<dbReference type="Proteomes" id="UP000653454">
    <property type="component" value="Unassembled WGS sequence"/>
</dbReference>
<feature type="repeat" description="RCC1" evidence="2">
    <location>
        <begin position="313"/>
        <end position="366"/>
    </location>
</feature>
<keyword evidence="1" id="KW-0677">Repeat</keyword>
<protein>
    <submittedName>
        <fullName evidence="4">(diamondback moth) hypothetical protein</fullName>
    </submittedName>
</protein>
<dbReference type="EMBL" id="CAJHNJ030000005">
    <property type="protein sequence ID" value="CAG9098210.1"/>
    <property type="molecule type" value="Genomic_DNA"/>
</dbReference>
<sequence length="386" mass="42574">MFLWSWGANSHGQLGQNLVNEQLDKPTKIDCTDLFQSISEIVCGGGHSLLLDGEGKLFSCGWNHRKQLGDEQEAHQFHRVWPLSGINFSKIACGWDFSCAVSDDQFLFVWGSNSHGQLGLPKSHFKESMKPIRLQVNAKSVSMGLRHTAIVNSKGEVWITGCGKYGQLGLGEEILSADRFEKVSKVGKISHIACGQNHTLAWSSEEYALYVWGDNKHGQLLLSPEKYKKIFDPQKIDIDVRQDVKKLLSGWTNALLWLGNGKILTWGRNNYGQLGTSKEANFGKLVNVSLPDDRQIKDIAIGSEHTICLAADNTLWAWGWNEHANTGTGSGDAVFHPTLVPIDTGDNSLIMRVYAGGGHNFVVTSKPVKEEENGASDCEGKVPNEI</sequence>
<evidence type="ECO:0000256" key="2">
    <source>
        <dbReference type="PROSITE-ProRule" id="PRU00235"/>
    </source>
</evidence>
<keyword evidence="5" id="KW-1185">Reference proteome</keyword>
<dbReference type="Gene3D" id="2.130.10.30">
    <property type="entry name" value="Regulator of chromosome condensation 1/beta-lactamase-inhibitor protein II"/>
    <property type="match status" value="2"/>
</dbReference>
<dbReference type="Pfam" id="PF25390">
    <property type="entry name" value="WD40_RLD"/>
    <property type="match status" value="1"/>
</dbReference>
<evidence type="ECO:0000313" key="4">
    <source>
        <dbReference type="EMBL" id="CAG9098210.1"/>
    </source>
</evidence>
<evidence type="ECO:0000313" key="5">
    <source>
        <dbReference type="Proteomes" id="UP000653454"/>
    </source>
</evidence>
<feature type="repeat" description="RCC1" evidence="2">
    <location>
        <begin position="55"/>
        <end position="104"/>
    </location>
</feature>
<dbReference type="InterPro" id="IPR051210">
    <property type="entry name" value="Ub_ligase/GEF_domain"/>
</dbReference>
<comment type="caution">
    <text evidence="4">The sequence shown here is derived from an EMBL/GenBank/DDBJ whole genome shotgun (WGS) entry which is preliminary data.</text>
</comment>
<proteinExistence type="predicted"/>
<dbReference type="PRINTS" id="PR00633">
    <property type="entry name" value="RCCNDNSATION"/>
</dbReference>
<dbReference type="AlphaFoldDB" id="A0A8S4DES6"/>
<feature type="repeat" description="RCC1" evidence="2">
    <location>
        <begin position="105"/>
        <end position="154"/>
    </location>
</feature>
<dbReference type="InterPro" id="IPR009091">
    <property type="entry name" value="RCC1/BLIP-II"/>
</dbReference>
<organism evidence="4 5">
    <name type="scientific">Plutella xylostella</name>
    <name type="common">Diamondback moth</name>
    <name type="synonym">Plutella maculipennis</name>
    <dbReference type="NCBI Taxonomy" id="51655"/>
    <lineage>
        <taxon>Eukaryota</taxon>
        <taxon>Metazoa</taxon>
        <taxon>Ecdysozoa</taxon>
        <taxon>Arthropoda</taxon>
        <taxon>Hexapoda</taxon>
        <taxon>Insecta</taxon>
        <taxon>Pterygota</taxon>
        <taxon>Neoptera</taxon>
        <taxon>Endopterygota</taxon>
        <taxon>Lepidoptera</taxon>
        <taxon>Glossata</taxon>
        <taxon>Ditrysia</taxon>
        <taxon>Yponomeutoidea</taxon>
        <taxon>Plutellidae</taxon>
        <taxon>Plutella</taxon>
    </lineage>
</organism>
<dbReference type="InterPro" id="IPR000408">
    <property type="entry name" value="Reg_chr_condens"/>
</dbReference>
<dbReference type="PANTHER" id="PTHR22870:SF466">
    <property type="entry name" value="ANKYRIN REPEAT-CONTAINING PROTEIN"/>
    <property type="match status" value="1"/>
</dbReference>
<dbReference type="PANTHER" id="PTHR22870">
    <property type="entry name" value="REGULATOR OF CHROMOSOME CONDENSATION"/>
    <property type="match status" value="1"/>
</dbReference>
<dbReference type="SUPFAM" id="SSF50985">
    <property type="entry name" value="RCC1/BLIP-II"/>
    <property type="match status" value="1"/>
</dbReference>
<dbReference type="PROSITE" id="PS50012">
    <property type="entry name" value="RCC1_3"/>
    <property type="match status" value="6"/>
</dbReference>
<accession>A0A8S4DES6</accession>
<feature type="repeat" description="RCC1" evidence="2">
    <location>
        <begin position="1"/>
        <end position="54"/>
    </location>
</feature>
<evidence type="ECO:0000259" key="3">
    <source>
        <dbReference type="Pfam" id="PF25390"/>
    </source>
</evidence>
<name>A0A8S4DES6_PLUXY</name>
<feature type="repeat" description="RCC1" evidence="2">
    <location>
        <begin position="261"/>
        <end position="312"/>
    </location>
</feature>
<gene>
    <name evidence="4" type="ORF">PLXY2_LOCUS2201</name>
</gene>
<reference evidence="4" key="1">
    <citation type="submission" date="2020-11" db="EMBL/GenBank/DDBJ databases">
        <authorList>
            <person name="Whiteford S."/>
        </authorList>
    </citation>
    <scope>NUCLEOTIDE SEQUENCE</scope>
</reference>